<feature type="chain" id="PRO_5028484314" evidence="7">
    <location>
        <begin position="20"/>
        <end position="151"/>
    </location>
</feature>
<evidence type="ECO:0000256" key="1">
    <source>
        <dbReference type="ARBA" id="ARBA00004613"/>
    </source>
</evidence>
<evidence type="ECO:0000256" key="5">
    <source>
        <dbReference type="ARBA" id="ARBA00023320"/>
    </source>
</evidence>
<dbReference type="PROSITE" id="PS00539">
    <property type="entry name" value="PYROKININ"/>
    <property type="match status" value="1"/>
</dbReference>
<feature type="region of interest" description="Disordered" evidence="6">
    <location>
        <begin position="92"/>
        <end position="151"/>
    </location>
</feature>
<keyword evidence="3" id="KW-0964">Secreted</keyword>
<dbReference type="GO" id="GO:0005184">
    <property type="term" value="F:neuropeptide hormone activity"/>
    <property type="evidence" value="ECO:0007669"/>
    <property type="project" value="InterPro"/>
</dbReference>
<proteinExistence type="evidence at transcript level"/>
<evidence type="ECO:0000313" key="8">
    <source>
        <dbReference type="EMBL" id="QMS54684.1"/>
    </source>
</evidence>
<feature type="signal peptide" evidence="7">
    <location>
        <begin position="1"/>
        <end position="19"/>
    </location>
</feature>
<keyword evidence="4" id="KW-0027">Amidation</keyword>
<dbReference type="GO" id="GO:0007218">
    <property type="term" value="P:neuropeptide signaling pathway"/>
    <property type="evidence" value="ECO:0007669"/>
    <property type="project" value="UniProtKB-KW"/>
</dbReference>
<keyword evidence="7" id="KW-0732">Signal</keyword>
<comment type="similarity">
    <text evidence="2">Belongs to the pyrokinin family.</text>
</comment>
<dbReference type="InterPro" id="IPR001484">
    <property type="entry name" value="Pyrokinin_CS"/>
</dbReference>
<comment type="subcellular location">
    <subcellularLocation>
        <location evidence="1">Secreted</location>
    </subcellularLocation>
</comment>
<accession>A0A7D7KW88</accession>
<feature type="compositionally biased region" description="Basic and acidic residues" evidence="6">
    <location>
        <begin position="130"/>
        <end position="143"/>
    </location>
</feature>
<feature type="compositionally biased region" description="Basic and acidic residues" evidence="6">
    <location>
        <begin position="92"/>
        <end position="102"/>
    </location>
</feature>
<evidence type="ECO:0000256" key="7">
    <source>
        <dbReference type="SAM" id="SignalP"/>
    </source>
</evidence>
<organism evidence="8">
    <name type="scientific">Grapholita molesta</name>
    <name type="common">Oriental fruit moth</name>
    <name type="synonym">Cydia molesta</name>
    <dbReference type="NCBI Taxonomy" id="192188"/>
    <lineage>
        <taxon>Eukaryota</taxon>
        <taxon>Metazoa</taxon>
        <taxon>Ecdysozoa</taxon>
        <taxon>Arthropoda</taxon>
        <taxon>Hexapoda</taxon>
        <taxon>Insecta</taxon>
        <taxon>Pterygota</taxon>
        <taxon>Neoptera</taxon>
        <taxon>Endopterygota</taxon>
        <taxon>Lepidoptera</taxon>
        <taxon>Glossata</taxon>
        <taxon>Ditrysia</taxon>
        <taxon>Tortricoidea</taxon>
        <taxon>Tortricidae</taxon>
        <taxon>Olethreutinae</taxon>
        <taxon>Grapholitini</taxon>
        <taxon>Grapholita</taxon>
    </lineage>
</organism>
<dbReference type="GO" id="GO:0005576">
    <property type="term" value="C:extracellular region"/>
    <property type="evidence" value="ECO:0007669"/>
    <property type="project" value="UniProtKB-SubCell"/>
</dbReference>
<evidence type="ECO:0000256" key="4">
    <source>
        <dbReference type="ARBA" id="ARBA00022815"/>
    </source>
</evidence>
<dbReference type="AlphaFoldDB" id="A0A7D7KW88"/>
<sequence length="151" mass="17669">MQSIARIAISMILVSSAFAAYQTSAKLRRDGVLNLYPFPRVGRAHHTWQVPLNDFYLEYKPAEKRQLYAFPRVGRSEVRDHPSLDRLEELFHRHQSEKREGENGDSTGMWFGPRLGRAYKSEEDTYQANEHGEPEHIDPELTERKKRQTNQ</sequence>
<evidence type="ECO:0000256" key="2">
    <source>
        <dbReference type="ARBA" id="ARBA00007714"/>
    </source>
</evidence>
<dbReference type="EMBL" id="MN622946">
    <property type="protein sequence ID" value="QMS54684.1"/>
    <property type="molecule type" value="mRNA"/>
</dbReference>
<keyword evidence="5" id="KW-0527">Neuropeptide</keyword>
<evidence type="ECO:0000256" key="3">
    <source>
        <dbReference type="ARBA" id="ARBA00022525"/>
    </source>
</evidence>
<name>A0A7D7KW88_GRAMO</name>
<reference evidence="8" key="1">
    <citation type="submission" date="2019-10" db="EMBL/GenBank/DDBJ databases">
        <title>Identification and expression analysis of the neuropeptidome in oriental fruit moth, Grapholita molesta.</title>
        <authorList>
            <person name="Cheng J."/>
        </authorList>
    </citation>
    <scope>NUCLEOTIDE SEQUENCE</scope>
</reference>
<protein>
    <submittedName>
        <fullName evidence="8">Capability</fullName>
    </submittedName>
</protein>
<evidence type="ECO:0000256" key="6">
    <source>
        <dbReference type="SAM" id="MobiDB-lite"/>
    </source>
</evidence>